<accession>A0AAV9D4T4</accession>
<evidence type="ECO:0000256" key="7">
    <source>
        <dbReference type="SAM" id="MobiDB-lite"/>
    </source>
</evidence>
<dbReference type="GO" id="GO:0005789">
    <property type="term" value="C:endoplasmic reticulum membrane"/>
    <property type="evidence" value="ECO:0007669"/>
    <property type="project" value="UniProtKB-SubCell"/>
</dbReference>
<dbReference type="EMBL" id="JAUJYO010000015">
    <property type="protein sequence ID" value="KAK1295809.1"/>
    <property type="molecule type" value="Genomic_DNA"/>
</dbReference>
<feature type="compositionally biased region" description="Pro residues" evidence="7">
    <location>
        <begin position="48"/>
        <end position="57"/>
    </location>
</feature>
<dbReference type="AlphaFoldDB" id="A0AAV9D4T4"/>
<evidence type="ECO:0000256" key="2">
    <source>
        <dbReference type="ARBA" id="ARBA00007141"/>
    </source>
</evidence>
<evidence type="ECO:0000256" key="3">
    <source>
        <dbReference type="ARBA" id="ARBA00022692"/>
    </source>
</evidence>
<name>A0AAV9D4T4_ACOCL</name>
<reference evidence="8" key="2">
    <citation type="submission" date="2023-06" db="EMBL/GenBank/DDBJ databases">
        <authorList>
            <person name="Ma L."/>
            <person name="Liu K.-W."/>
            <person name="Li Z."/>
            <person name="Hsiao Y.-Y."/>
            <person name="Qi Y."/>
            <person name="Fu T."/>
            <person name="Tang G."/>
            <person name="Zhang D."/>
            <person name="Sun W.-H."/>
            <person name="Liu D.-K."/>
            <person name="Li Y."/>
            <person name="Chen G.-Z."/>
            <person name="Liu X.-D."/>
            <person name="Liao X.-Y."/>
            <person name="Jiang Y.-T."/>
            <person name="Yu X."/>
            <person name="Hao Y."/>
            <person name="Huang J."/>
            <person name="Zhao X.-W."/>
            <person name="Ke S."/>
            <person name="Chen Y.-Y."/>
            <person name="Wu W.-L."/>
            <person name="Hsu J.-L."/>
            <person name="Lin Y.-F."/>
            <person name="Huang M.-D."/>
            <person name="Li C.-Y."/>
            <person name="Huang L."/>
            <person name="Wang Z.-W."/>
            <person name="Zhao X."/>
            <person name="Zhong W.-Y."/>
            <person name="Peng D.-H."/>
            <person name="Ahmad S."/>
            <person name="Lan S."/>
            <person name="Zhang J.-S."/>
            <person name="Tsai W.-C."/>
            <person name="Van De Peer Y."/>
            <person name="Liu Z.-J."/>
        </authorList>
    </citation>
    <scope>NUCLEOTIDE SEQUENCE</scope>
    <source>
        <strain evidence="8">CP</strain>
        <tissue evidence="8">Leaves</tissue>
    </source>
</reference>
<dbReference type="PANTHER" id="PTHR10868">
    <property type="entry name" value="SIGMA 1-TYPE OPIOID RECEPTOR-RELATED"/>
    <property type="match status" value="1"/>
</dbReference>
<evidence type="ECO:0000256" key="1">
    <source>
        <dbReference type="ARBA" id="ARBA00004586"/>
    </source>
</evidence>
<reference evidence="8" key="1">
    <citation type="journal article" date="2023" name="Nat. Commun.">
        <title>Diploid and tetraploid genomes of Acorus and the evolution of monocots.</title>
        <authorList>
            <person name="Ma L."/>
            <person name="Liu K.W."/>
            <person name="Li Z."/>
            <person name="Hsiao Y.Y."/>
            <person name="Qi Y."/>
            <person name="Fu T."/>
            <person name="Tang G.D."/>
            <person name="Zhang D."/>
            <person name="Sun W.H."/>
            <person name="Liu D.K."/>
            <person name="Li Y."/>
            <person name="Chen G.Z."/>
            <person name="Liu X.D."/>
            <person name="Liao X.Y."/>
            <person name="Jiang Y.T."/>
            <person name="Yu X."/>
            <person name="Hao Y."/>
            <person name="Huang J."/>
            <person name="Zhao X.W."/>
            <person name="Ke S."/>
            <person name="Chen Y.Y."/>
            <person name="Wu W.L."/>
            <person name="Hsu J.L."/>
            <person name="Lin Y.F."/>
            <person name="Huang M.D."/>
            <person name="Li C.Y."/>
            <person name="Huang L."/>
            <person name="Wang Z.W."/>
            <person name="Zhao X."/>
            <person name="Zhong W.Y."/>
            <person name="Peng D.H."/>
            <person name="Ahmad S."/>
            <person name="Lan S."/>
            <person name="Zhang J.S."/>
            <person name="Tsai W.C."/>
            <person name="Van de Peer Y."/>
            <person name="Liu Z.J."/>
        </authorList>
    </citation>
    <scope>NUCLEOTIDE SEQUENCE</scope>
    <source>
        <strain evidence="8">CP</strain>
    </source>
</reference>
<gene>
    <name evidence="8" type="ORF">QJS10_CPB15g02055</name>
</gene>
<evidence type="ECO:0000256" key="5">
    <source>
        <dbReference type="ARBA" id="ARBA00022989"/>
    </source>
</evidence>
<keyword evidence="6" id="KW-0472">Membrane</keyword>
<organism evidence="8 9">
    <name type="scientific">Acorus calamus</name>
    <name type="common">Sweet flag</name>
    <dbReference type="NCBI Taxonomy" id="4465"/>
    <lineage>
        <taxon>Eukaryota</taxon>
        <taxon>Viridiplantae</taxon>
        <taxon>Streptophyta</taxon>
        <taxon>Embryophyta</taxon>
        <taxon>Tracheophyta</taxon>
        <taxon>Spermatophyta</taxon>
        <taxon>Magnoliopsida</taxon>
        <taxon>Liliopsida</taxon>
        <taxon>Acoraceae</taxon>
        <taxon>Acorus</taxon>
    </lineage>
</organism>
<feature type="region of interest" description="Disordered" evidence="7">
    <location>
        <begin position="44"/>
        <end position="97"/>
    </location>
</feature>
<evidence type="ECO:0000256" key="6">
    <source>
        <dbReference type="ARBA" id="ARBA00023136"/>
    </source>
</evidence>
<keyword evidence="4" id="KW-0256">Endoplasmic reticulum</keyword>
<keyword evidence="5" id="KW-1133">Transmembrane helix</keyword>
<proteinExistence type="inferred from homology"/>
<feature type="compositionally biased region" description="Basic and acidic residues" evidence="7">
    <location>
        <begin position="74"/>
        <end position="84"/>
    </location>
</feature>
<comment type="subcellular location">
    <subcellularLocation>
        <location evidence="1">Endoplasmic reticulum membrane</location>
    </subcellularLocation>
</comment>
<evidence type="ECO:0000256" key="4">
    <source>
        <dbReference type="ARBA" id="ARBA00022824"/>
    </source>
</evidence>
<dbReference type="InterPro" id="IPR006716">
    <property type="entry name" value="ERG2_sigma1_rcpt-like"/>
</dbReference>
<dbReference type="PANTHER" id="PTHR10868:SF1">
    <property type="entry name" value="SIGMA NON-OPIOID INTRACELLULAR RECEPTOR 1"/>
    <property type="match status" value="1"/>
</dbReference>
<protein>
    <submittedName>
        <fullName evidence="8">Uncharacterized protein</fullName>
    </submittedName>
</protein>
<evidence type="ECO:0000313" key="8">
    <source>
        <dbReference type="EMBL" id="KAK1295809.1"/>
    </source>
</evidence>
<keyword evidence="3" id="KW-0812">Transmembrane</keyword>
<evidence type="ECO:0000313" key="9">
    <source>
        <dbReference type="Proteomes" id="UP001180020"/>
    </source>
</evidence>
<dbReference type="Proteomes" id="UP001180020">
    <property type="component" value="Unassembled WGS sequence"/>
</dbReference>
<keyword evidence="9" id="KW-1185">Reference proteome</keyword>
<comment type="caution">
    <text evidence="8">The sequence shown here is derived from an EMBL/GenBank/DDBJ whole genome shotgun (WGS) entry which is preliminary data.</text>
</comment>
<comment type="similarity">
    <text evidence="2">Belongs to the ERG2 family.</text>
</comment>
<sequence>MKTIGDRTPDPCKSSASTYYPGCRKDANCGCDICLASFAATRDLLPPTAAPPPPETPPLLSTAKSRRNPPLAAEAEHQPETDVGRRRRGGGEGSSPTAVVVSPFRSLGLAFVMGVVLVLAVDLGLPRAVSGVLKPRLSAEVVGLVGEEARGVGRGDLREKLGFLKGRLGIFGGGDSVWELKQEGQLFQLKCILLKSAAEEVSIWGWPLRTAGPLKTGSSPRSLTVLSGKVYEWSEEQLQFVDRSSNGSWNHGRWRKSAVQMDADTWILEYRRSPVLENSRLFGVVGEILQVRVLGIARHVRRLRSCFGLDGVWARNGCSRHHPT</sequence>